<evidence type="ECO:0008006" key="4">
    <source>
        <dbReference type="Google" id="ProtNLM"/>
    </source>
</evidence>
<sequence>MDEFSYSFTIASPEFGVFAGMVLKAAVLGGMYMNKKRIGFSALVLAVLAGGWTFSGISSAEEEPQKEAEAVVQSFADLLANQKYEEAAALVDDPRFATEEEQIQAYKENENSDEKIENFRIVSVDVKDDKSAEVEVEFTTKAVGTQHVTLPIGKKGKQWKIVFRKVKEFPYAKSQKSDFIDGQVEGK</sequence>
<keyword evidence="1" id="KW-0472">Membrane</keyword>
<name>A0A3M8AQN7_9BACL</name>
<accession>A0A3M8AQN7</accession>
<gene>
    <name evidence="2" type="ORF">EDM57_19610</name>
</gene>
<evidence type="ECO:0000256" key="1">
    <source>
        <dbReference type="SAM" id="Phobius"/>
    </source>
</evidence>
<comment type="caution">
    <text evidence="2">The sequence shown here is derived from an EMBL/GenBank/DDBJ whole genome shotgun (WGS) entry which is preliminary data.</text>
</comment>
<dbReference type="RefSeq" id="WP_122906383.1">
    <property type="nucleotide sequence ID" value="NZ_RHHS01000048.1"/>
</dbReference>
<feature type="transmembrane region" description="Helical" evidence="1">
    <location>
        <begin position="38"/>
        <end position="57"/>
    </location>
</feature>
<feature type="transmembrane region" description="Helical" evidence="1">
    <location>
        <begin position="6"/>
        <end position="26"/>
    </location>
</feature>
<evidence type="ECO:0000313" key="3">
    <source>
        <dbReference type="Proteomes" id="UP000268829"/>
    </source>
</evidence>
<dbReference type="EMBL" id="RHHS01000048">
    <property type="protein sequence ID" value="RNB53504.1"/>
    <property type="molecule type" value="Genomic_DNA"/>
</dbReference>
<dbReference type="OrthoDB" id="2598069at2"/>
<protein>
    <recommendedName>
        <fullName evidence="4">DUF4878 domain-containing protein</fullName>
    </recommendedName>
</protein>
<dbReference type="Proteomes" id="UP000268829">
    <property type="component" value="Unassembled WGS sequence"/>
</dbReference>
<evidence type="ECO:0000313" key="2">
    <source>
        <dbReference type="EMBL" id="RNB53504.1"/>
    </source>
</evidence>
<dbReference type="Gene3D" id="3.10.450.50">
    <property type="match status" value="1"/>
</dbReference>
<organism evidence="2 3">
    <name type="scientific">Brevibacillus gelatini</name>
    <dbReference type="NCBI Taxonomy" id="1655277"/>
    <lineage>
        <taxon>Bacteria</taxon>
        <taxon>Bacillati</taxon>
        <taxon>Bacillota</taxon>
        <taxon>Bacilli</taxon>
        <taxon>Bacillales</taxon>
        <taxon>Paenibacillaceae</taxon>
        <taxon>Brevibacillus</taxon>
    </lineage>
</organism>
<keyword evidence="1" id="KW-0812">Transmembrane</keyword>
<keyword evidence="3" id="KW-1185">Reference proteome</keyword>
<reference evidence="2 3" key="1">
    <citation type="submission" date="2018-10" db="EMBL/GenBank/DDBJ databases">
        <title>Phylogenomics of Brevibacillus.</title>
        <authorList>
            <person name="Dunlap C."/>
        </authorList>
    </citation>
    <scope>NUCLEOTIDE SEQUENCE [LARGE SCALE GENOMIC DNA]</scope>
    <source>
        <strain evidence="2 3">DSM 100115</strain>
    </source>
</reference>
<keyword evidence="1" id="KW-1133">Transmembrane helix</keyword>
<dbReference type="AlphaFoldDB" id="A0A3M8AQN7"/>
<proteinExistence type="predicted"/>